<feature type="transmembrane region" description="Helical" evidence="1">
    <location>
        <begin position="6"/>
        <end position="30"/>
    </location>
</feature>
<feature type="transmembrane region" description="Helical" evidence="1">
    <location>
        <begin position="78"/>
        <end position="98"/>
    </location>
</feature>
<comment type="caution">
    <text evidence="2">The sequence shown here is derived from an EMBL/GenBank/DDBJ whole genome shotgun (WGS) entry which is preliminary data.</text>
</comment>
<proteinExistence type="predicted"/>
<feature type="transmembrane region" description="Helical" evidence="1">
    <location>
        <begin position="104"/>
        <end position="123"/>
    </location>
</feature>
<name>A0A226DEH4_FOLCA</name>
<gene>
    <name evidence="2" type="ORF">Fcan01_22269</name>
</gene>
<dbReference type="EMBL" id="LNIX01000024">
    <property type="protein sequence ID" value="OXA42981.1"/>
    <property type="molecule type" value="Genomic_DNA"/>
</dbReference>
<dbReference type="Proteomes" id="UP000198287">
    <property type="component" value="Unassembled WGS sequence"/>
</dbReference>
<dbReference type="OrthoDB" id="416987at2759"/>
<keyword evidence="3" id="KW-1185">Reference proteome</keyword>
<evidence type="ECO:0000313" key="3">
    <source>
        <dbReference type="Proteomes" id="UP000198287"/>
    </source>
</evidence>
<reference evidence="2 3" key="1">
    <citation type="submission" date="2015-12" db="EMBL/GenBank/DDBJ databases">
        <title>The genome of Folsomia candida.</title>
        <authorList>
            <person name="Faddeeva A."/>
            <person name="Derks M.F."/>
            <person name="Anvar Y."/>
            <person name="Smit S."/>
            <person name="Van Straalen N."/>
            <person name="Roelofs D."/>
        </authorList>
    </citation>
    <scope>NUCLEOTIDE SEQUENCE [LARGE SCALE GENOMIC DNA]</scope>
    <source>
        <strain evidence="2 3">VU population</strain>
        <tissue evidence="2">Whole body</tissue>
    </source>
</reference>
<keyword evidence="1" id="KW-0472">Membrane</keyword>
<accession>A0A226DEH4</accession>
<sequence length="146" mass="16292">MVEFYVALEVMSGACFYVFGLLTAGIAIVLSNVTMLRRLLYGYLKAYDLANRVNDVVQMYRMLTILEVMLNECVQNRIMLLLTFAGPLVQTFSIYALIAFRVELGVLDLLLFSLLTADAFIIWGSSYDVGPICNVPRPCLPISATC</sequence>
<organism evidence="2 3">
    <name type="scientific">Folsomia candida</name>
    <name type="common">Springtail</name>
    <dbReference type="NCBI Taxonomy" id="158441"/>
    <lineage>
        <taxon>Eukaryota</taxon>
        <taxon>Metazoa</taxon>
        <taxon>Ecdysozoa</taxon>
        <taxon>Arthropoda</taxon>
        <taxon>Hexapoda</taxon>
        <taxon>Collembola</taxon>
        <taxon>Entomobryomorpha</taxon>
        <taxon>Isotomoidea</taxon>
        <taxon>Isotomidae</taxon>
        <taxon>Proisotominae</taxon>
        <taxon>Folsomia</taxon>
    </lineage>
</organism>
<evidence type="ECO:0000313" key="2">
    <source>
        <dbReference type="EMBL" id="OXA42981.1"/>
    </source>
</evidence>
<protein>
    <submittedName>
        <fullName evidence="2">Uncharacterized protein</fullName>
    </submittedName>
</protein>
<dbReference type="AlphaFoldDB" id="A0A226DEH4"/>
<keyword evidence="1" id="KW-1133">Transmembrane helix</keyword>
<keyword evidence="1" id="KW-0812">Transmembrane</keyword>
<evidence type="ECO:0000256" key="1">
    <source>
        <dbReference type="SAM" id="Phobius"/>
    </source>
</evidence>